<keyword evidence="3" id="KW-0472">Membrane</keyword>
<dbReference type="VEuPathDB" id="MicrosporidiaDB:NEDG_00661"/>
<accession>A0A177ECI1</accession>
<dbReference type="EMBL" id="LTDL01000040">
    <property type="protein sequence ID" value="OAG29528.1"/>
    <property type="molecule type" value="Genomic_DNA"/>
</dbReference>
<dbReference type="PROSITE" id="PS51219">
    <property type="entry name" value="DPCK"/>
    <property type="match status" value="1"/>
</dbReference>
<dbReference type="InterPro" id="IPR027417">
    <property type="entry name" value="P-loop_NTPase"/>
</dbReference>
<protein>
    <submittedName>
        <fullName evidence="4">Dephospho-CoA kinase</fullName>
    </submittedName>
</protein>
<evidence type="ECO:0000256" key="1">
    <source>
        <dbReference type="ARBA" id="ARBA00022741"/>
    </source>
</evidence>
<sequence>MKTIAVTGGRATGKTTALEYIRNQGYATLSLEDSLTDLLEDTKTQIRLSHASIPRTSTGTDAGKVEKRLNHPDPTKVKDILIPQLRHKLSVSLHLHTFLGKGTLFVEVPFLYECSMEKYFDKVLVVTCGPKTQEERIQDPVYGKDPALSQAIAQDQLPLQEKRKKCDIVIDNNKVVDEMEAQLDAFLSGERKYSFFYFFTVVAILASVLLPFSLSPNQTNLARHYLGAFRDKCLLLITRVKAWSVFRSWL</sequence>
<comment type="caution">
    <text evidence="4">The sequence shown here is derived from an EMBL/GenBank/DDBJ whole genome shotgun (WGS) entry which is preliminary data.</text>
</comment>
<dbReference type="GeneID" id="93647011"/>
<evidence type="ECO:0000256" key="3">
    <source>
        <dbReference type="SAM" id="Phobius"/>
    </source>
</evidence>
<keyword evidence="4" id="KW-0418">Kinase</keyword>
<dbReference type="SUPFAM" id="SSF52540">
    <property type="entry name" value="P-loop containing nucleoside triphosphate hydrolases"/>
    <property type="match status" value="1"/>
</dbReference>
<keyword evidence="4" id="KW-0808">Transferase</keyword>
<gene>
    <name evidence="4" type="ORF">NEDG_00661</name>
</gene>
<dbReference type="InterPro" id="IPR001977">
    <property type="entry name" value="Depp_CoAkinase"/>
</dbReference>
<feature type="transmembrane region" description="Helical" evidence="3">
    <location>
        <begin position="195"/>
        <end position="214"/>
    </location>
</feature>
<keyword evidence="5" id="KW-1185">Reference proteome</keyword>
<organism evidence="4 5">
    <name type="scientific">Nematocida displodere</name>
    <dbReference type="NCBI Taxonomy" id="1805483"/>
    <lineage>
        <taxon>Eukaryota</taxon>
        <taxon>Fungi</taxon>
        <taxon>Fungi incertae sedis</taxon>
        <taxon>Microsporidia</taxon>
        <taxon>Nematocida</taxon>
    </lineage>
</organism>
<keyword evidence="3" id="KW-0812">Transmembrane</keyword>
<proteinExistence type="predicted"/>
<dbReference type="Gene3D" id="3.40.50.300">
    <property type="entry name" value="P-loop containing nucleotide triphosphate hydrolases"/>
    <property type="match status" value="1"/>
</dbReference>
<dbReference type="GO" id="GO:0004140">
    <property type="term" value="F:dephospho-CoA kinase activity"/>
    <property type="evidence" value="ECO:0007669"/>
    <property type="project" value="InterPro"/>
</dbReference>
<evidence type="ECO:0000313" key="4">
    <source>
        <dbReference type="EMBL" id="OAG29528.1"/>
    </source>
</evidence>
<dbReference type="CDD" id="cd02022">
    <property type="entry name" value="DPCK"/>
    <property type="match status" value="1"/>
</dbReference>
<dbReference type="Proteomes" id="UP000185944">
    <property type="component" value="Unassembled WGS sequence"/>
</dbReference>
<dbReference type="STRING" id="1805483.A0A177ECI1"/>
<keyword evidence="1" id="KW-0547">Nucleotide-binding</keyword>
<evidence type="ECO:0000313" key="5">
    <source>
        <dbReference type="Proteomes" id="UP000185944"/>
    </source>
</evidence>
<dbReference type="AlphaFoldDB" id="A0A177ECI1"/>
<keyword evidence="3" id="KW-1133">Transmembrane helix</keyword>
<name>A0A177ECI1_9MICR</name>
<dbReference type="RefSeq" id="XP_067544176.1">
    <property type="nucleotide sequence ID" value="XM_067688079.1"/>
</dbReference>
<dbReference type="GO" id="GO:0015937">
    <property type="term" value="P:coenzyme A biosynthetic process"/>
    <property type="evidence" value="ECO:0007669"/>
    <property type="project" value="InterPro"/>
</dbReference>
<reference evidence="4 5" key="1">
    <citation type="submission" date="2016-02" db="EMBL/GenBank/DDBJ databases">
        <title>Discovery of a natural microsporidian pathogen with a broad tissue tropism in Caenorhabditis elegans.</title>
        <authorList>
            <person name="Luallen R.J."/>
            <person name="Reinke A.W."/>
            <person name="Tong L."/>
            <person name="Botts M.R."/>
            <person name="Felix M.-A."/>
            <person name="Troemel E.R."/>
        </authorList>
    </citation>
    <scope>NUCLEOTIDE SEQUENCE [LARGE SCALE GENOMIC DNA]</scope>
    <source>
        <strain evidence="4 5">JUm2807</strain>
    </source>
</reference>
<dbReference type="Pfam" id="PF01121">
    <property type="entry name" value="CoaE"/>
    <property type="match status" value="1"/>
</dbReference>
<evidence type="ECO:0000256" key="2">
    <source>
        <dbReference type="ARBA" id="ARBA00022840"/>
    </source>
</evidence>
<dbReference type="OrthoDB" id="247245at2759"/>
<keyword evidence="2" id="KW-0067">ATP-binding</keyword>
<dbReference type="GO" id="GO:0005524">
    <property type="term" value="F:ATP binding"/>
    <property type="evidence" value="ECO:0007669"/>
    <property type="project" value="UniProtKB-KW"/>
</dbReference>